<evidence type="ECO:0000313" key="1">
    <source>
        <dbReference type="EMBL" id="OAP07992.1"/>
    </source>
</evidence>
<dbReference type="EMBL" id="LUHQ01000002">
    <property type="protein sequence ID" value="OAP07992.1"/>
    <property type="molecule type" value="Genomic_DNA"/>
</dbReference>
<proteinExistence type="predicted"/>
<sequence>MIFRASLSIVCGLDFIPSPSLLGSIPLSIMAAAHQKSVVPILQTNKRSLLNNSISIISGIW</sequence>
<reference evidence="2" key="1">
    <citation type="journal article" date="2016" name="Proc. Natl. Acad. Sci. U.S.A.">
        <title>Chromosome-level assembly of Arabidopsis thaliana Ler reveals the extent of translocation and inversion polymorphisms.</title>
        <authorList>
            <person name="Zapata L."/>
            <person name="Ding J."/>
            <person name="Willing E.M."/>
            <person name="Hartwig B."/>
            <person name="Bezdan D."/>
            <person name="Jiao W.B."/>
            <person name="Patel V."/>
            <person name="Velikkakam James G."/>
            <person name="Koornneef M."/>
            <person name="Ossowski S."/>
            <person name="Schneeberger K."/>
        </authorList>
    </citation>
    <scope>NUCLEOTIDE SEQUENCE [LARGE SCALE GENOMIC DNA]</scope>
    <source>
        <strain evidence="2">cv. Landsberg erecta</strain>
    </source>
</reference>
<dbReference type="AlphaFoldDB" id="A0A178VT08"/>
<comment type="caution">
    <text evidence="1">The sequence shown here is derived from an EMBL/GenBank/DDBJ whole genome shotgun (WGS) entry which is preliminary data.</text>
</comment>
<accession>A0A178VT08</accession>
<organism evidence="1 2">
    <name type="scientific">Arabidopsis thaliana</name>
    <name type="common">Mouse-ear cress</name>
    <dbReference type="NCBI Taxonomy" id="3702"/>
    <lineage>
        <taxon>Eukaryota</taxon>
        <taxon>Viridiplantae</taxon>
        <taxon>Streptophyta</taxon>
        <taxon>Embryophyta</taxon>
        <taxon>Tracheophyta</taxon>
        <taxon>Spermatophyta</taxon>
        <taxon>Magnoliopsida</taxon>
        <taxon>eudicotyledons</taxon>
        <taxon>Gunneridae</taxon>
        <taxon>Pentapetalae</taxon>
        <taxon>rosids</taxon>
        <taxon>malvids</taxon>
        <taxon>Brassicales</taxon>
        <taxon>Brassicaceae</taxon>
        <taxon>Camelineae</taxon>
        <taxon>Arabidopsis</taxon>
    </lineage>
</organism>
<dbReference type="Proteomes" id="UP000078284">
    <property type="component" value="Chromosome 2"/>
</dbReference>
<evidence type="ECO:0000313" key="2">
    <source>
        <dbReference type="Proteomes" id="UP000078284"/>
    </source>
</evidence>
<name>A0A178VT08_ARATH</name>
<gene>
    <name evidence="1" type="ordered locus">AXX17_At2g09020</name>
</gene>
<protein>
    <submittedName>
        <fullName evidence="1">Uncharacterized protein</fullName>
    </submittedName>
</protein>